<feature type="domain" description="DNA translocase FtsK 4TM region" evidence="7">
    <location>
        <begin position="11"/>
        <end position="88"/>
    </location>
</feature>
<organism evidence="8 9">
    <name type="scientific">Anaplasma phagocytophilum str. ApMUC09</name>
    <dbReference type="NCBI Taxonomy" id="1359152"/>
    <lineage>
        <taxon>Bacteria</taxon>
        <taxon>Pseudomonadati</taxon>
        <taxon>Pseudomonadota</taxon>
        <taxon>Alphaproteobacteria</taxon>
        <taxon>Rickettsiales</taxon>
        <taxon>Anaplasmataceae</taxon>
        <taxon>Anaplasma</taxon>
        <taxon>phagocytophilum group</taxon>
    </lineage>
</organism>
<evidence type="ECO:0000313" key="8">
    <source>
        <dbReference type="EMBL" id="KJV63788.1"/>
    </source>
</evidence>
<dbReference type="Proteomes" id="UP000033441">
    <property type="component" value="Unassembled WGS sequence"/>
</dbReference>
<feature type="transmembrane region" description="Helical" evidence="6">
    <location>
        <begin position="93"/>
        <end position="112"/>
    </location>
</feature>
<dbReference type="InterPro" id="IPR025199">
    <property type="entry name" value="FtsK_4TM"/>
</dbReference>
<keyword evidence="3 6" id="KW-0812">Transmembrane</keyword>
<gene>
    <name evidence="8" type="ORF">APHMUC_0674</name>
</gene>
<evidence type="ECO:0000256" key="4">
    <source>
        <dbReference type="ARBA" id="ARBA00022989"/>
    </source>
</evidence>
<dbReference type="EMBL" id="LANV01000001">
    <property type="protein sequence ID" value="KJV63788.1"/>
    <property type="molecule type" value="Genomic_DNA"/>
</dbReference>
<proteinExistence type="predicted"/>
<reference evidence="8 9" key="1">
    <citation type="submission" date="2015-02" db="EMBL/GenBank/DDBJ databases">
        <title>Genome Sequencing of Rickettsiales.</title>
        <authorList>
            <person name="Daugherty S.C."/>
            <person name="Su Q."/>
            <person name="Abolude K."/>
            <person name="Beier-Sexton M."/>
            <person name="Carlyon J.A."/>
            <person name="Carter R."/>
            <person name="Day N.P."/>
            <person name="Dumler S.J."/>
            <person name="Dyachenko V."/>
            <person name="Godinez A."/>
            <person name="Kurtti T.J."/>
            <person name="Lichay M."/>
            <person name="Mullins K.E."/>
            <person name="Ott S."/>
            <person name="Pappas-Brown V."/>
            <person name="Paris D.H."/>
            <person name="Patel P."/>
            <person name="Richards A.L."/>
            <person name="Sadzewicz L."/>
            <person name="Sears K."/>
            <person name="Seidman D."/>
            <person name="Sengamalay N."/>
            <person name="Stenos J."/>
            <person name="Tallon L.J."/>
            <person name="Vincent G."/>
            <person name="Fraser C.M."/>
            <person name="Munderloh U."/>
            <person name="Dunning-Hotopp J.C."/>
        </authorList>
    </citation>
    <scope>NUCLEOTIDE SEQUENCE [LARGE SCALE GENOMIC DNA]</scope>
    <source>
        <strain evidence="8 9">ApMUC09</strain>
    </source>
</reference>
<evidence type="ECO:0000256" key="1">
    <source>
        <dbReference type="ARBA" id="ARBA00004651"/>
    </source>
</evidence>
<evidence type="ECO:0000256" key="5">
    <source>
        <dbReference type="ARBA" id="ARBA00023136"/>
    </source>
</evidence>
<comment type="subcellular location">
    <subcellularLocation>
        <location evidence="1">Cell membrane</location>
        <topology evidence="1">Multi-pass membrane protein</topology>
    </subcellularLocation>
</comment>
<protein>
    <recommendedName>
        <fullName evidence="7">DNA translocase FtsK 4TM region domain-containing protein</fullName>
    </recommendedName>
</protein>
<evidence type="ECO:0000259" key="7">
    <source>
        <dbReference type="Pfam" id="PF13491"/>
    </source>
</evidence>
<dbReference type="AlphaFoldDB" id="A0A0F3N6S3"/>
<sequence length="123" mass="13043">MKYIAGLFRFCVVLSLVVFLEASVITYNACDSALNSTGCIGTAAGEVSNLMGTAGAYLADVLVQLFGMAGVVPGILTLAWLQKLPKFVRRIYIPALCLVTVSIAGILAKFSFKATSVFHYGVL</sequence>
<comment type="caution">
    <text evidence="8">The sequence shown here is derived from an EMBL/GenBank/DDBJ whole genome shotgun (WGS) entry which is preliminary data.</text>
</comment>
<evidence type="ECO:0000256" key="3">
    <source>
        <dbReference type="ARBA" id="ARBA00022692"/>
    </source>
</evidence>
<evidence type="ECO:0000256" key="2">
    <source>
        <dbReference type="ARBA" id="ARBA00022475"/>
    </source>
</evidence>
<evidence type="ECO:0000313" key="9">
    <source>
        <dbReference type="Proteomes" id="UP000033441"/>
    </source>
</evidence>
<dbReference type="GO" id="GO:0005886">
    <property type="term" value="C:plasma membrane"/>
    <property type="evidence" value="ECO:0007669"/>
    <property type="project" value="UniProtKB-SubCell"/>
</dbReference>
<keyword evidence="4 6" id="KW-1133">Transmembrane helix</keyword>
<feature type="transmembrane region" description="Helical" evidence="6">
    <location>
        <begin position="7"/>
        <end position="27"/>
    </location>
</feature>
<keyword evidence="5 6" id="KW-0472">Membrane</keyword>
<name>A0A0F3N6S3_ANAPH</name>
<accession>A0A0F3N6S3</accession>
<dbReference type="PATRIC" id="fig|1359152.3.peg.717"/>
<evidence type="ECO:0000256" key="6">
    <source>
        <dbReference type="SAM" id="Phobius"/>
    </source>
</evidence>
<keyword evidence="2" id="KW-1003">Cell membrane</keyword>
<feature type="transmembrane region" description="Helical" evidence="6">
    <location>
        <begin position="61"/>
        <end position="81"/>
    </location>
</feature>
<dbReference type="Pfam" id="PF13491">
    <property type="entry name" value="FtsK_4TM"/>
    <property type="match status" value="1"/>
</dbReference>